<dbReference type="Gene3D" id="2.20.25.20">
    <property type="match status" value="1"/>
</dbReference>
<dbReference type="PRINTS" id="PR00472">
    <property type="entry name" value="CASNKINASEII"/>
</dbReference>
<dbReference type="InterPro" id="IPR000704">
    <property type="entry name" value="Casein_kinase_II_reg-sub"/>
</dbReference>
<name>A0A4V1J5H5_9FUNG</name>
<dbReference type="Pfam" id="PF01214">
    <property type="entry name" value="CK_II_beta"/>
    <property type="match status" value="1"/>
</dbReference>
<dbReference type="InterPro" id="IPR035991">
    <property type="entry name" value="Casein_kinase_II_beta-like"/>
</dbReference>
<dbReference type="SUPFAM" id="SSF57798">
    <property type="entry name" value="Casein kinase II beta subunit"/>
    <property type="match status" value="1"/>
</dbReference>
<dbReference type="GO" id="GO:0034456">
    <property type="term" value="C:UTP-C complex"/>
    <property type="evidence" value="ECO:0007669"/>
    <property type="project" value="TreeGrafter"/>
</dbReference>
<dbReference type="EMBL" id="ML002300">
    <property type="protein sequence ID" value="RKP39079.1"/>
    <property type="molecule type" value="Genomic_DNA"/>
</dbReference>
<sequence>SDTGTDTMSWISWFCSYMGHEYFTEVQEEFIEDEFNLTGLRQMVPYYNYALEMILDIEEDMDADLSPVPDIQVIENSAERLYGLMHARYIITRNGLQNMSDKYLVGQFGNCPRTLCNNTYVVPCGRSDTPGVDSVKLYCPKCKDIYAPPSTRFNSVDGAYFGTSFPHIFFMSFPGFGDFDRTSEYYIPRIFGFKVSEYSKAGPRMEWLRLGPVDDEESDQ</sequence>
<keyword evidence="5" id="KW-1185">Reference proteome</keyword>
<evidence type="ECO:0000256" key="1">
    <source>
        <dbReference type="ARBA" id="ARBA00006941"/>
    </source>
</evidence>
<dbReference type="InterPro" id="IPR016149">
    <property type="entry name" value="Casein_kin_II_reg-sub_N"/>
</dbReference>
<reference evidence="5" key="1">
    <citation type="journal article" date="2018" name="Nat. Microbiol.">
        <title>Leveraging single-cell genomics to expand the fungal tree of life.</title>
        <authorList>
            <person name="Ahrendt S.R."/>
            <person name="Quandt C.A."/>
            <person name="Ciobanu D."/>
            <person name="Clum A."/>
            <person name="Salamov A."/>
            <person name="Andreopoulos B."/>
            <person name="Cheng J.F."/>
            <person name="Woyke T."/>
            <person name="Pelin A."/>
            <person name="Henrissat B."/>
            <person name="Reynolds N.K."/>
            <person name="Benny G.L."/>
            <person name="Smith M.E."/>
            <person name="James T.Y."/>
            <person name="Grigoriev I.V."/>
        </authorList>
    </citation>
    <scope>NUCLEOTIDE SEQUENCE [LARGE SCALE GENOMIC DNA]</scope>
    <source>
        <strain evidence="5">RSA 468</strain>
    </source>
</reference>
<gene>
    <name evidence="4" type="ORF">BJ085DRAFT_8110</name>
</gene>
<dbReference type="SMART" id="SM01085">
    <property type="entry name" value="CK_II_beta"/>
    <property type="match status" value="1"/>
</dbReference>
<comment type="function">
    <text evidence="2 3">Regulatory subunit of casein kinase II/CK2. As part of the kinase complex regulates the basal catalytic activity of the alpha subunit a constitutively active serine/threonine-protein kinase that phosphorylates a large number of substrates containing acidic residues C-terminal to the phosphorylated serine or threonine.</text>
</comment>
<dbReference type="GO" id="GO:0006359">
    <property type="term" value="P:regulation of transcription by RNA polymerase III"/>
    <property type="evidence" value="ECO:0007669"/>
    <property type="project" value="TreeGrafter"/>
</dbReference>
<comment type="subunit">
    <text evidence="3">Tetramer of two alpha and two beta subunits.</text>
</comment>
<dbReference type="GO" id="GO:0019887">
    <property type="term" value="F:protein kinase regulator activity"/>
    <property type="evidence" value="ECO:0007669"/>
    <property type="project" value="InterPro"/>
</dbReference>
<dbReference type="PANTHER" id="PTHR11740">
    <property type="entry name" value="CASEIN KINASE II SUBUNIT BETA"/>
    <property type="match status" value="1"/>
</dbReference>
<dbReference type="FunFam" id="2.20.25.20:FF:000001">
    <property type="entry name" value="Casein kinase II subunit beta"/>
    <property type="match status" value="1"/>
</dbReference>
<dbReference type="PANTHER" id="PTHR11740:SF0">
    <property type="entry name" value="CASEIN KINASE II SUBUNIT BETA"/>
    <property type="match status" value="1"/>
</dbReference>
<comment type="similarity">
    <text evidence="1 3">Belongs to the casein kinase 2 subunit beta family.</text>
</comment>
<proteinExistence type="inferred from homology"/>
<dbReference type="Proteomes" id="UP000268162">
    <property type="component" value="Unassembled WGS sequence"/>
</dbReference>
<dbReference type="AlphaFoldDB" id="A0A4V1J5H5"/>
<dbReference type="STRING" id="215637.A0A4V1J5H5"/>
<dbReference type="GO" id="GO:0005956">
    <property type="term" value="C:protein kinase CK2 complex"/>
    <property type="evidence" value="ECO:0007669"/>
    <property type="project" value="UniProtKB-UniRule"/>
</dbReference>
<evidence type="ECO:0000256" key="3">
    <source>
        <dbReference type="RuleBase" id="RU361268"/>
    </source>
</evidence>
<feature type="non-terminal residue" evidence="4">
    <location>
        <position position="1"/>
    </location>
</feature>
<keyword evidence="4" id="KW-0808">Transferase</keyword>
<organism evidence="4 5">
    <name type="scientific">Dimargaris cristalligena</name>
    <dbReference type="NCBI Taxonomy" id="215637"/>
    <lineage>
        <taxon>Eukaryota</taxon>
        <taxon>Fungi</taxon>
        <taxon>Fungi incertae sedis</taxon>
        <taxon>Zoopagomycota</taxon>
        <taxon>Kickxellomycotina</taxon>
        <taxon>Dimargaritomycetes</taxon>
        <taxon>Dimargaritales</taxon>
        <taxon>Dimargaritaceae</taxon>
        <taxon>Dimargaris</taxon>
    </lineage>
</organism>
<dbReference type="GO" id="GO:0016301">
    <property type="term" value="F:kinase activity"/>
    <property type="evidence" value="ECO:0007669"/>
    <property type="project" value="UniProtKB-KW"/>
</dbReference>
<dbReference type="Gene3D" id="1.10.1820.10">
    <property type="entry name" value="protein kinase ck2 holoenzyme, chain C, domain 1"/>
    <property type="match status" value="1"/>
</dbReference>
<keyword evidence="4" id="KW-0418">Kinase</keyword>
<dbReference type="FunFam" id="1.10.1820.10:FF:000005">
    <property type="entry name" value="Casein kinase II subunit beta"/>
    <property type="match status" value="1"/>
</dbReference>
<evidence type="ECO:0000313" key="5">
    <source>
        <dbReference type="Proteomes" id="UP000268162"/>
    </source>
</evidence>
<feature type="non-terminal residue" evidence="4">
    <location>
        <position position="220"/>
    </location>
</feature>
<evidence type="ECO:0000256" key="2">
    <source>
        <dbReference type="ARBA" id="ARBA00045899"/>
    </source>
</evidence>
<dbReference type="GO" id="GO:0005737">
    <property type="term" value="C:cytoplasm"/>
    <property type="evidence" value="ECO:0007669"/>
    <property type="project" value="TreeGrafter"/>
</dbReference>
<evidence type="ECO:0000313" key="4">
    <source>
        <dbReference type="EMBL" id="RKP39079.1"/>
    </source>
</evidence>
<accession>A0A4V1J5H5</accession>
<protein>
    <recommendedName>
        <fullName evidence="3">Casein kinase II subunit beta</fullName>
        <shortName evidence="3">CK II beta</shortName>
    </recommendedName>
</protein>